<dbReference type="AlphaFoldDB" id="A0A401YQU1"/>
<dbReference type="PANTHER" id="PTHR45527">
    <property type="entry name" value="NONRIBOSOMAL PEPTIDE SYNTHETASE"/>
    <property type="match status" value="1"/>
</dbReference>
<dbReference type="InterPro" id="IPR036736">
    <property type="entry name" value="ACP-like_sf"/>
</dbReference>
<dbReference type="GO" id="GO:0044550">
    <property type="term" value="P:secondary metabolite biosynthetic process"/>
    <property type="evidence" value="ECO:0007669"/>
    <property type="project" value="TreeGrafter"/>
</dbReference>
<dbReference type="GO" id="GO:0031177">
    <property type="term" value="F:phosphopantetheine binding"/>
    <property type="evidence" value="ECO:0007669"/>
    <property type="project" value="TreeGrafter"/>
</dbReference>
<dbReference type="Pfam" id="PF00501">
    <property type="entry name" value="AMP-binding"/>
    <property type="match status" value="1"/>
</dbReference>
<proteinExistence type="predicted"/>
<dbReference type="CDD" id="cd05930">
    <property type="entry name" value="A_NRPS"/>
    <property type="match status" value="1"/>
</dbReference>
<protein>
    <submittedName>
        <fullName evidence="2">Non-ribosomal peptide synthetase</fullName>
    </submittedName>
</protein>
<dbReference type="SUPFAM" id="SSF56801">
    <property type="entry name" value="Acetyl-CoA synthetase-like"/>
    <property type="match status" value="1"/>
</dbReference>
<dbReference type="EMBL" id="BIFH01000022">
    <property type="protein sequence ID" value="GCD96979.1"/>
    <property type="molecule type" value="Genomic_DNA"/>
</dbReference>
<dbReference type="GO" id="GO:0005737">
    <property type="term" value="C:cytoplasm"/>
    <property type="evidence" value="ECO:0007669"/>
    <property type="project" value="TreeGrafter"/>
</dbReference>
<dbReference type="Proteomes" id="UP000286931">
    <property type="component" value="Unassembled WGS sequence"/>
</dbReference>
<dbReference type="Gene3D" id="3.30.300.30">
    <property type="match status" value="1"/>
</dbReference>
<dbReference type="PANTHER" id="PTHR45527:SF1">
    <property type="entry name" value="FATTY ACID SYNTHASE"/>
    <property type="match status" value="1"/>
</dbReference>
<dbReference type="Pfam" id="PF13193">
    <property type="entry name" value="AMP-binding_C"/>
    <property type="match status" value="1"/>
</dbReference>
<dbReference type="InterPro" id="IPR042099">
    <property type="entry name" value="ANL_N_sf"/>
</dbReference>
<evidence type="ECO:0000313" key="3">
    <source>
        <dbReference type="Proteomes" id="UP000286931"/>
    </source>
</evidence>
<dbReference type="InterPro" id="IPR025110">
    <property type="entry name" value="AMP-bd_C"/>
</dbReference>
<gene>
    <name evidence="2" type="ORF">EHYA_04666</name>
</gene>
<dbReference type="PROSITE" id="PS00455">
    <property type="entry name" value="AMP_BINDING"/>
    <property type="match status" value="1"/>
</dbReference>
<dbReference type="RefSeq" id="WP_160161521.1">
    <property type="nucleotide sequence ID" value="NZ_BIFH01000022.1"/>
</dbReference>
<evidence type="ECO:0000313" key="2">
    <source>
        <dbReference type="EMBL" id="GCD96979.1"/>
    </source>
</evidence>
<dbReference type="InterPro" id="IPR029058">
    <property type="entry name" value="AB_hydrolase_fold"/>
</dbReference>
<dbReference type="InterPro" id="IPR020845">
    <property type="entry name" value="AMP-binding_CS"/>
</dbReference>
<dbReference type="GO" id="GO:0043041">
    <property type="term" value="P:amino acid activation for nonribosomal peptide biosynthetic process"/>
    <property type="evidence" value="ECO:0007669"/>
    <property type="project" value="TreeGrafter"/>
</dbReference>
<dbReference type="SUPFAM" id="SSF47336">
    <property type="entry name" value="ACP-like"/>
    <property type="match status" value="1"/>
</dbReference>
<comment type="caution">
    <text evidence="2">The sequence shown here is derived from an EMBL/GenBank/DDBJ whole genome shotgun (WGS) entry which is preliminary data.</text>
</comment>
<dbReference type="NCBIfam" id="TIGR01733">
    <property type="entry name" value="AA-adenyl-dom"/>
    <property type="match status" value="1"/>
</dbReference>
<dbReference type="Pfam" id="PF00550">
    <property type="entry name" value="PP-binding"/>
    <property type="match status" value="1"/>
</dbReference>
<feature type="domain" description="Carrier" evidence="1">
    <location>
        <begin position="517"/>
        <end position="592"/>
    </location>
</feature>
<accession>A0A401YQU1</accession>
<dbReference type="InterPro" id="IPR010071">
    <property type="entry name" value="AA_adenyl_dom"/>
</dbReference>
<dbReference type="InterPro" id="IPR000873">
    <property type="entry name" value="AMP-dep_synth/lig_dom"/>
</dbReference>
<dbReference type="Gene3D" id="3.40.50.1820">
    <property type="entry name" value="alpha/beta hydrolase"/>
    <property type="match status" value="1"/>
</dbReference>
<organism evidence="2 3">
    <name type="scientific">Embleya hyalina</name>
    <dbReference type="NCBI Taxonomy" id="516124"/>
    <lineage>
        <taxon>Bacteria</taxon>
        <taxon>Bacillati</taxon>
        <taxon>Actinomycetota</taxon>
        <taxon>Actinomycetes</taxon>
        <taxon>Kitasatosporales</taxon>
        <taxon>Streptomycetaceae</taxon>
        <taxon>Embleya</taxon>
    </lineage>
</organism>
<dbReference type="InterPro" id="IPR045851">
    <property type="entry name" value="AMP-bd_C_sf"/>
</dbReference>
<sequence>MLDDTFLPFHSLVAAVARDAPATVAVSTAGGPVTYAELDAGSNRIARLLLARGLRPGERVVVGLPRGAALVTCALGIWKAGGVYVPVDVDDASRRTVDIVTECGAALVLWSSDTTPPPSTVGRRLVVDPDDAAAHPADDPGLIVSAEDAAYVIHTSGSSGRPKGVVVGHAGLANLAHAQREVLDIGAGDRVLQFAAVTFDASIAEFTLALAHGASLCVYPREELTPGEPLAGVLRESITHAIVVPSVLAVLTPERFPRLRLLGVAGEDCPAELVHAWAGRHRLTNLYGVTECAVWSTYAPARVEEGRVPIGRPVAGTAVRVVDPDLRPVPPGAPGELLLGGVGVAQGYLDRPELTAERFVGPLGGADGVGRWYRTGDLVRELSDGSLLHLGRLDDQVQIRGQRVEPGEVEAALTALPGIRQAIVVAHAARGEDRRLVAYVVPEPGHSPVERDTRRALSERLPTHLVPSIVVTVDAVPLTAHGKADRAALAARVPPPRPAAAADDRSDHRCDDGVAPDGVSERAAIVAALMAEVLHLPAIGIHDNFFDQGGHSLSAADLLSHVHRRFGVHVGLGAFFIDPTADGLAEHLDGFASHSVEGRRPA</sequence>
<keyword evidence="3" id="KW-1185">Reference proteome</keyword>
<evidence type="ECO:0000259" key="1">
    <source>
        <dbReference type="PROSITE" id="PS50075"/>
    </source>
</evidence>
<dbReference type="Gene3D" id="3.40.50.12780">
    <property type="entry name" value="N-terminal domain of ligase-like"/>
    <property type="match status" value="1"/>
</dbReference>
<dbReference type="InterPro" id="IPR009081">
    <property type="entry name" value="PP-bd_ACP"/>
</dbReference>
<dbReference type="PROSITE" id="PS50075">
    <property type="entry name" value="CARRIER"/>
    <property type="match status" value="1"/>
</dbReference>
<reference evidence="2 3" key="1">
    <citation type="submission" date="2018-12" db="EMBL/GenBank/DDBJ databases">
        <title>Draft genome sequence of Embleya hyalina NBRC 13850T.</title>
        <authorList>
            <person name="Komaki H."/>
            <person name="Hosoyama A."/>
            <person name="Kimura A."/>
            <person name="Ichikawa N."/>
            <person name="Tamura T."/>
        </authorList>
    </citation>
    <scope>NUCLEOTIDE SEQUENCE [LARGE SCALE GENOMIC DNA]</scope>
    <source>
        <strain evidence="2 3">NBRC 13850</strain>
    </source>
</reference>
<dbReference type="OrthoDB" id="2472181at2"/>
<name>A0A401YQU1_9ACTN</name>